<reference evidence="1 2" key="1">
    <citation type="journal article" date="2013" name="PLoS Genet.">
        <title>The genome and development-dependent transcriptomes of Pyronema confluens: a window into fungal evolution.</title>
        <authorList>
            <person name="Traeger S."/>
            <person name="Altegoer F."/>
            <person name="Freitag M."/>
            <person name="Gabaldon T."/>
            <person name="Kempken F."/>
            <person name="Kumar A."/>
            <person name="Marcet-Houben M."/>
            <person name="Poggeler S."/>
            <person name="Stajich J.E."/>
            <person name="Nowrousian M."/>
        </authorList>
    </citation>
    <scope>NUCLEOTIDE SEQUENCE [LARGE SCALE GENOMIC DNA]</scope>
    <source>
        <strain evidence="2">CBS 100304</strain>
        <tissue evidence="1">Vegetative mycelium</tissue>
    </source>
</reference>
<dbReference type="OrthoDB" id="5364171at2759"/>
<name>U4KXK5_PYROM</name>
<dbReference type="EMBL" id="HF935320">
    <property type="protein sequence ID" value="CCX06892.1"/>
    <property type="molecule type" value="Genomic_DNA"/>
</dbReference>
<dbReference type="AlphaFoldDB" id="U4KXK5"/>
<dbReference type="OMA" id="FMVLEND"/>
<accession>U4KXK5</accession>
<organism evidence="1 2">
    <name type="scientific">Pyronema omphalodes (strain CBS 100304)</name>
    <name type="common">Pyronema confluens</name>
    <dbReference type="NCBI Taxonomy" id="1076935"/>
    <lineage>
        <taxon>Eukaryota</taxon>
        <taxon>Fungi</taxon>
        <taxon>Dikarya</taxon>
        <taxon>Ascomycota</taxon>
        <taxon>Pezizomycotina</taxon>
        <taxon>Pezizomycetes</taxon>
        <taxon>Pezizales</taxon>
        <taxon>Pyronemataceae</taxon>
        <taxon>Pyronema</taxon>
    </lineage>
</organism>
<dbReference type="Proteomes" id="UP000018144">
    <property type="component" value="Unassembled WGS sequence"/>
</dbReference>
<gene>
    <name evidence="1" type="ORF">PCON_06479</name>
</gene>
<evidence type="ECO:0000313" key="2">
    <source>
        <dbReference type="Proteomes" id="UP000018144"/>
    </source>
</evidence>
<keyword evidence="2" id="KW-1185">Reference proteome</keyword>
<sequence>MSVFYAYAITGNELDNRHLITFASRSVADEWWRAIQDSVTERDRTTFAEIKRVTPQLYASKNSWGTILNIVTDTRWTPHLVGKWFFTLLHDFGGGGLCDSLAPPIDITDHISGNCYYIRSKCEPNQYWHLTNQSLPEGAIFGPHQVIRLSATGHTRFCIDIRAANRLPQNGKIMIGSDDIIISALRIEDNDVVINDVCPIGDNGTLVIGVASYVFKFSDFENRFIMSSAINGSQDNHILKLRKIGQKWELVD</sequence>
<protein>
    <submittedName>
        <fullName evidence="1">Uncharacterized protein</fullName>
    </submittedName>
</protein>
<proteinExistence type="predicted"/>
<dbReference type="eggNOG" id="ENOG502S69P">
    <property type="taxonomic scope" value="Eukaryota"/>
</dbReference>
<evidence type="ECO:0000313" key="1">
    <source>
        <dbReference type="EMBL" id="CCX06892.1"/>
    </source>
</evidence>